<keyword evidence="6" id="KW-0863">Zinc-finger</keyword>
<proteinExistence type="predicted"/>
<dbReference type="SMART" id="SM00066">
    <property type="entry name" value="GAL4"/>
    <property type="match status" value="1"/>
</dbReference>
<dbReference type="PROSITE" id="PS50048">
    <property type="entry name" value="ZN2_CY6_FUNGAL_2"/>
    <property type="match status" value="1"/>
</dbReference>
<name>A0A9P9AHJ2_9HYPO</name>
<evidence type="ECO:0000256" key="5">
    <source>
        <dbReference type="ARBA" id="ARBA00023242"/>
    </source>
</evidence>
<feature type="domain" description="C2H2-type" evidence="9">
    <location>
        <begin position="18"/>
        <end position="47"/>
    </location>
</feature>
<gene>
    <name evidence="10" type="ORF">B0T10DRAFT_554104</name>
</gene>
<evidence type="ECO:0000259" key="9">
    <source>
        <dbReference type="PROSITE" id="PS50157"/>
    </source>
</evidence>
<evidence type="ECO:0000256" key="4">
    <source>
        <dbReference type="ARBA" id="ARBA00023163"/>
    </source>
</evidence>
<evidence type="ECO:0000259" key="8">
    <source>
        <dbReference type="PROSITE" id="PS50048"/>
    </source>
</evidence>
<dbReference type="InterPro" id="IPR036864">
    <property type="entry name" value="Zn2-C6_fun-type_DNA-bd_sf"/>
</dbReference>
<dbReference type="GO" id="GO:0000981">
    <property type="term" value="F:DNA-binding transcription factor activity, RNA polymerase II-specific"/>
    <property type="evidence" value="ECO:0007669"/>
    <property type="project" value="InterPro"/>
</dbReference>
<feature type="domain" description="Zn(2)-C6 fungal-type" evidence="8">
    <location>
        <begin position="53"/>
        <end position="82"/>
    </location>
</feature>
<dbReference type="InterPro" id="IPR001138">
    <property type="entry name" value="Zn2Cys6_DnaBD"/>
</dbReference>
<keyword evidence="11" id="KW-1185">Reference proteome</keyword>
<dbReference type="PANTHER" id="PTHR47660:SF3">
    <property type="entry name" value="FINGER DOMAIN PROTEIN, PUTATIVE (AFU_ORTHOLOGUE AFUA_4G03310)-RELATED"/>
    <property type="match status" value="1"/>
</dbReference>
<reference evidence="10 11" key="1">
    <citation type="journal article" date="2021" name="Nat. Commun.">
        <title>Genetic determinants of endophytism in the Arabidopsis root mycobiome.</title>
        <authorList>
            <person name="Mesny F."/>
            <person name="Miyauchi S."/>
            <person name="Thiergart T."/>
            <person name="Pickel B."/>
            <person name="Atanasova L."/>
            <person name="Karlsson M."/>
            <person name="Huettel B."/>
            <person name="Barry K.W."/>
            <person name="Haridas S."/>
            <person name="Chen C."/>
            <person name="Bauer D."/>
            <person name="Andreopoulos W."/>
            <person name="Pangilinan J."/>
            <person name="LaButti K."/>
            <person name="Riley R."/>
            <person name="Lipzen A."/>
            <person name="Clum A."/>
            <person name="Drula E."/>
            <person name="Henrissat B."/>
            <person name="Kohler A."/>
            <person name="Grigoriev I.V."/>
            <person name="Martin F.M."/>
            <person name="Hacquard S."/>
        </authorList>
    </citation>
    <scope>NUCLEOTIDE SEQUENCE [LARGE SCALE GENOMIC DNA]</scope>
    <source>
        <strain evidence="10 11">MPI-CAGE-CH-0241</strain>
    </source>
</reference>
<dbReference type="Pfam" id="PF00172">
    <property type="entry name" value="Zn_clus"/>
    <property type="match status" value="1"/>
</dbReference>
<protein>
    <recommendedName>
        <fullName evidence="12">Zn(2)-C6 fungal-type domain-containing protein</fullName>
    </recommendedName>
</protein>
<dbReference type="Proteomes" id="UP000777438">
    <property type="component" value="Unassembled WGS sequence"/>
</dbReference>
<evidence type="ECO:0000256" key="3">
    <source>
        <dbReference type="ARBA" id="ARBA00023015"/>
    </source>
</evidence>
<dbReference type="Gene3D" id="4.10.240.10">
    <property type="entry name" value="Zn(2)-C6 fungal-type DNA-binding domain"/>
    <property type="match status" value="1"/>
</dbReference>
<comment type="caution">
    <text evidence="10">The sequence shown here is derived from an EMBL/GenBank/DDBJ whole genome shotgun (WGS) entry which is preliminary data.</text>
</comment>
<dbReference type="OrthoDB" id="5423818at2759"/>
<dbReference type="EMBL" id="JAGPYM010000122">
    <property type="protein sequence ID" value="KAH6866267.1"/>
    <property type="molecule type" value="Genomic_DNA"/>
</dbReference>
<keyword evidence="4" id="KW-0804">Transcription</keyword>
<evidence type="ECO:0000256" key="7">
    <source>
        <dbReference type="SAM" id="MobiDB-lite"/>
    </source>
</evidence>
<feature type="region of interest" description="Disordered" evidence="7">
    <location>
        <begin position="96"/>
        <end position="116"/>
    </location>
</feature>
<accession>A0A9P9AHJ2</accession>
<dbReference type="PANTHER" id="PTHR47660">
    <property type="entry name" value="TRANSCRIPTION FACTOR WITH C2H2 AND ZN(2)-CYS(6) DNA BINDING DOMAIN (EUROFUNG)-RELATED-RELATED"/>
    <property type="match status" value="1"/>
</dbReference>
<dbReference type="PROSITE" id="PS50157">
    <property type="entry name" value="ZINC_FINGER_C2H2_2"/>
    <property type="match status" value="1"/>
</dbReference>
<keyword evidence="1" id="KW-0479">Metal-binding</keyword>
<dbReference type="PROSITE" id="PS00028">
    <property type="entry name" value="ZINC_FINGER_C2H2_1"/>
    <property type="match status" value="1"/>
</dbReference>
<evidence type="ECO:0008006" key="12">
    <source>
        <dbReference type="Google" id="ProtNLM"/>
    </source>
</evidence>
<keyword evidence="2" id="KW-0862">Zinc</keyword>
<evidence type="ECO:0000256" key="6">
    <source>
        <dbReference type="PROSITE-ProRule" id="PRU00042"/>
    </source>
</evidence>
<evidence type="ECO:0000313" key="10">
    <source>
        <dbReference type="EMBL" id="KAH6866267.1"/>
    </source>
</evidence>
<sequence length="516" mass="58065">MNGEPQSPHSASSPAPVKLCGFCHKPFLNDMSYNRHVLYCLHAKNRPRARVKSCRACTKAKRKCSGQPRCQRCTHKGFECVYATSPFTAAAAARESAQVVDKKPPSPEHVSPLAQGQATDSLDHLFTPSGTDTDATQVNIDWDCLDFSESDLLLQSPNLDQPSCARSQLEPILNVVPDGPSVHGGNRNVVDGFDFNSDPGNGTLPTQLLWPAQSIPDAQLSTLDERTQVAKRLYSNFLVPIPKPDPLSKFTANIVMQMLCAFPQMMLRRETFPPFIHGHWYCPSDTATSALHRPLVTCMGLAQVFASHNPETRSFLWRMVKDEQRSAAEKASQHQFSKHDHLSAIQALLIYLIMRVVDNSEMEMDLNLELLVTYQSLCNSFKDLCNEPFYQHERLCPSSNWEEWVFAESRRRTAIVWLLITQMVQIKIGVPCDTFASFRDVPLSSPRSLWEAKTRSTWEVEYEVYRTMPRMGLDVFGDLYDACKQSNVGSNKLKLHTWNATVDNLGILLNLGAELM</sequence>
<dbReference type="AlphaFoldDB" id="A0A9P9AHJ2"/>
<evidence type="ECO:0000313" key="11">
    <source>
        <dbReference type="Proteomes" id="UP000777438"/>
    </source>
</evidence>
<organism evidence="10 11">
    <name type="scientific">Thelonectria olida</name>
    <dbReference type="NCBI Taxonomy" id="1576542"/>
    <lineage>
        <taxon>Eukaryota</taxon>
        <taxon>Fungi</taxon>
        <taxon>Dikarya</taxon>
        <taxon>Ascomycota</taxon>
        <taxon>Pezizomycotina</taxon>
        <taxon>Sordariomycetes</taxon>
        <taxon>Hypocreomycetidae</taxon>
        <taxon>Hypocreales</taxon>
        <taxon>Nectriaceae</taxon>
        <taxon>Thelonectria</taxon>
    </lineage>
</organism>
<evidence type="ECO:0000256" key="2">
    <source>
        <dbReference type="ARBA" id="ARBA00022833"/>
    </source>
</evidence>
<dbReference type="CDD" id="cd00067">
    <property type="entry name" value="GAL4"/>
    <property type="match status" value="1"/>
</dbReference>
<dbReference type="GO" id="GO:0008270">
    <property type="term" value="F:zinc ion binding"/>
    <property type="evidence" value="ECO:0007669"/>
    <property type="project" value="UniProtKB-KW"/>
</dbReference>
<dbReference type="SUPFAM" id="SSF57701">
    <property type="entry name" value="Zn2/Cys6 DNA-binding domain"/>
    <property type="match status" value="1"/>
</dbReference>
<dbReference type="InterPro" id="IPR013087">
    <property type="entry name" value="Znf_C2H2_type"/>
</dbReference>
<keyword evidence="3" id="KW-0805">Transcription regulation</keyword>
<evidence type="ECO:0000256" key="1">
    <source>
        <dbReference type="ARBA" id="ARBA00022723"/>
    </source>
</evidence>
<keyword evidence="5" id="KW-0539">Nucleus</keyword>
<dbReference type="PROSITE" id="PS00463">
    <property type="entry name" value="ZN2_CY6_FUNGAL_1"/>
    <property type="match status" value="1"/>
</dbReference>